<accession>A0A8K1ZYH6</accession>
<protein>
    <submittedName>
        <fullName evidence="1">Uncharacterized protein</fullName>
    </submittedName>
</protein>
<dbReference type="RefSeq" id="WP_161824664.1">
    <property type="nucleotide sequence ID" value="NZ_WVIC01000010.1"/>
</dbReference>
<comment type="caution">
    <text evidence="1">The sequence shown here is derived from an EMBL/GenBank/DDBJ whole genome shotgun (WGS) entry which is preliminary data.</text>
</comment>
<name>A0A8K1ZYH6_9CYAN</name>
<dbReference type="EMBL" id="WVIC01000010">
    <property type="protein sequence ID" value="NCJ06182.1"/>
    <property type="molecule type" value="Genomic_DNA"/>
</dbReference>
<gene>
    <name evidence="1" type="ORF">GS597_06550</name>
</gene>
<evidence type="ECO:0000313" key="1">
    <source>
        <dbReference type="EMBL" id="NCJ06182.1"/>
    </source>
</evidence>
<reference evidence="1" key="1">
    <citation type="submission" date="2019-12" db="EMBL/GenBank/DDBJ databases">
        <title>High-Quality draft genome sequences of three cyanobacteria isolated from the limestone walls of the Old Cathedral of Coimbra.</title>
        <authorList>
            <person name="Tiago I."/>
            <person name="Soares F."/>
            <person name="Portugal A."/>
        </authorList>
    </citation>
    <scope>NUCLEOTIDE SEQUENCE [LARGE SCALE GENOMIC DNA]</scope>
    <source>
        <strain evidence="1">C</strain>
    </source>
</reference>
<keyword evidence="2" id="KW-1185">Reference proteome</keyword>
<evidence type="ECO:0000313" key="2">
    <source>
        <dbReference type="Proteomes" id="UP000607397"/>
    </source>
</evidence>
<sequence>MSPNIIREFWCLIEATQTNILLELDDASLVRWLVQQFARRSMVNSHEVQDLDQYISVRIPLIRDIAQDRQFQYQ</sequence>
<dbReference type="Proteomes" id="UP000607397">
    <property type="component" value="Unassembled WGS sequence"/>
</dbReference>
<dbReference type="AlphaFoldDB" id="A0A8K1ZYH6"/>
<proteinExistence type="predicted"/>
<organism evidence="1 2">
    <name type="scientific">Petrachloros mirabilis ULC683</name>
    <dbReference type="NCBI Taxonomy" id="2781853"/>
    <lineage>
        <taxon>Bacteria</taxon>
        <taxon>Bacillati</taxon>
        <taxon>Cyanobacteriota</taxon>
        <taxon>Cyanophyceae</taxon>
        <taxon>Synechococcales</taxon>
        <taxon>Petrachlorosaceae</taxon>
        <taxon>Petrachloros</taxon>
        <taxon>Petrachloros mirabilis</taxon>
    </lineage>
</organism>